<evidence type="ECO:0000313" key="3">
    <source>
        <dbReference type="Proteomes" id="UP000316609"/>
    </source>
</evidence>
<dbReference type="AlphaFoldDB" id="A0A538TPF5"/>
<feature type="signal peptide" evidence="1">
    <location>
        <begin position="1"/>
        <end position="30"/>
    </location>
</feature>
<feature type="chain" id="PRO_5021705715" evidence="1">
    <location>
        <begin position="31"/>
        <end position="273"/>
    </location>
</feature>
<comment type="caution">
    <text evidence="2">The sequence shown here is derived from an EMBL/GenBank/DDBJ whole genome shotgun (WGS) entry which is preliminary data.</text>
</comment>
<organism evidence="2 3">
    <name type="scientific">Eiseniibacteriota bacterium</name>
    <dbReference type="NCBI Taxonomy" id="2212470"/>
    <lineage>
        <taxon>Bacteria</taxon>
        <taxon>Candidatus Eiseniibacteriota</taxon>
    </lineage>
</organism>
<sequence length="273" mass="27831">MTRAAEKLGARYACLAGLAFAALVARGAGAQDFAGALPPWPPQAPSDLLERGLPPRGRSSLVEIDGVRWFSLADLASRGCAVGSAFGPLRAACGLSQTGSEELGWTTLGVALGAAYPMAGAAARMVARSDRSASLDPAVAPREGYEVGFGAWAEATRGLHVWTSVPQLWRDGAAPPLARGLELGVALAAQDLSVWLARTSAAGPPGGVAEHTLGLGLTVGPLGVWLAARDRPLRGTLGLGAAFKAVFVAAGVDGHPVLGETVRLSVGCPRSER</sequence>
<evidence type="ECO:0000256" key="1">
    <source>
        <dbReference type="SAM" id="SignalP"/>
    </source>
</evidence>
<protein>
    <submittedName>
        <fullName evidence="2">Uncharacterized protein</fullName>
    </submittedName>
</protein>
<gene>
    <name evidence="2" type="ORF">E6K78_07580</name>
</gene>
<accession>A0A538TPF5</accession>
<dbReference type="Proteomes" id="UP000316609">
    <property type="component" value="Unassembled WGS sequence"/>
</dbReference>
<keyword evidence="1" id="KW-0732">Signal</keyword>
<evidence type="ECO:0000313" key="2">
    <source>
        <dbReference type="EMBL" id="TMQ65478.1"/>
    </source>
</evidence>
<reference evidence="2 3" key="1">
    <citation type="journal article" date="2019" name="Nat. Microbiol.">
        <title>Mediterranean grassland soil C-N compound turnover is dependent on rainfall and depth, and is mediated by genomically divergent microorganisms.</title>
        <authorList>
            <person name="Diamond S."/>
            <person name="Andeer P.F."/>
            <person name="Li Z."/>
            <person name="Crits-Christoph A."/>
            <person name="Burstein D."/>
            <person name="Anantharaman K."/>
            <person name="Lane K.R."/>
            <person name="Thomas B.C."/>
            <person name="Pan C."/>
            <person name="Northen T.R."/>
            <person name="Banfield J.F."/>
        </authorList>
    </citation>
    <scope>NUCLEOTIDE SEQUENCE [LARGE SCALE GENOMIC DNA]</scope>
    <source>
        <strain evidence="2">WS_8</strain>
    </source>
</reference>
<proteinExistence type="predicted"/>
<dbReference type="EMBL" id="VBOY01000070">
    <property type="protein sequence ID" value="TMQ65478.1"/>
    <property type="molecule type" value="Genomic_DNA"/>
</dbReference>
<name>A0A538TPF5_UNCEI</name>